<proteinExistence type="predicted"/>
<dbReference type="EMBL" id="JAATJV010197023">
    <property type="protein sequence ID" value="MBZ3873034.1"/>
    <property type="molecule type" value="Genomic_DNA"/>
</dbReference>
<dbReference type="Proteomes" id="UP001166674">
    <property type="component" value="Unassembled WGS sequence"/>
</dbReference>
<evidence type="ECO:0000313" key="2">
    <source>
        <dbReference type="Proteomes" id="UP001166674"/>
    </source>
</evidence>
<reference evidence="1" key="1">
    <citation type="submission" date="2020-03" db="EMBL/GenBank/DDBJ databases">
        <title>Studies in the Genomics of Life Span.</title>
        <authorList>
            <person name="Glass D."/>
        </authorList>
    </citation>
    <scope>NUCLEOTIDE SEQUENCE</scope>
    <source>
        <strain evidence="1">SUZIE</strain>
        <tissue evidence="1">Muscle</tissue>
    </source>
</reference>
<evidence type="ECO:0000313" key="1">
    <source>
        <dbReference type="EMBL" id="MBZ3873034.1"/>
    </source>
</evidence>
<sequence length="82" mass="9590">MTVPVRRQAYLQQTFGKIHFEEHEELDAQELASRINQDSGSLSFLSNSLKKLVPFQLRGSKKEHKQPKDKMINILISFVWTF</sequence>
<accession>A0AA41MJ95</accession>
<comment type="caution">
    <text evidence="1">The sequence shown here is derived from an EMBL/GenBank/DDBJ whole genome shotgun (WGS) entry which is preliminary data.</text>
</comment>
<gene>
    <name evidence="1" type="ORF">SUZIE_120920</name>
</gene>
<dbReference type="AlphaFoldDB" id="A0AA41MJ95"/>
<protein>
    <submittedName>
        <fullName evidence="1">Chondroitin sulfate synthase 1</fullName>
    </submittedName>
</protein>
<name>A0AA41MJ95_SCICA</name>
<organism evidence="1 2">
    <name type="scientific">Sciurus carolinensis</name>
    <name type="common">Eastern gray squirrel</name>
    <dbReference type="NCBI Taxonomy" id="30640"/>
    <lineage>
        <taxon>Eukaryota</taxon>
        <taxon>Metazoa</taxon>
        <taxon>Chordata</taxon>
        <taxon>Craniata</taxon>
        <taxon>Vertebrata</taxon>
        <taxon>Euteleostomi</taxon>
        <taxon>Mammalia</taxon>
        <taxon>Eutheria</taxon>
        <taxon>Euarchontoglires</taxon>
        <taxon>Glires</taxon>
        <taxon>Rodentia</taxon>
        <taxon>Sciuromorpha</taxon>
        <taxon>Sciuridae</taxon>
        <taxon>Sciurinae</taxon>
        <taxon>Sciurini</taxon>
        <taxon>Sciurus</taxon>
    </lineage>
</organism>
<keyword evidence="2" id="KW-1185">Reference proteome</keyword>